<feature type="active site" description="Proton donor/acceptor" evidence="1">
    <location>
        <position position="87"/>
    </location>
</feature>
<name>A0A8G2CNS4_ACIRU</name>
<proteinExistence type="predicted"/>
<dbReference type="InterPro" id="IPR050275">
    <property type="entry name" value="PGM_Phosphatase"/>
</dbReference>
<evidence type="ECO:0000313" key="4">
    <source>
        <dbReference type="Proteomes" id="UP000186308"/>
    </source>
</evidence>
<dbReference type="CDD" id="cd07067">
    <property type="entry name" value="HP_PGM_like"/>
    <property type="match status" value="1"/>
</dbReference>
<feature type="binding site" evidence="2">
    <location>
        <begin position="87"/>
        <end position="90"/>
    </location>
    <ligand>
        <name>substrate</name>
    </ligand>
</feature>
<dbReference type="Proteomes" id="UP000186308">
    <property type="component" value="Unassembled WGS sequence"/>
</dbReference>
<feature type="active site" description="Tele-phosphohistidine intermediate" evidence="1">
    <location>
        <position position="13"/>
    </location>
</feature>
<accession>A0A8G2CNS4</accession>
<protein>
    <submittedName>
        <fullName evidence="3">Probable phosphoglycerate mutase</fullName>
    </submittedName>
</protein>
<evidence type="ECO:0000313" key="3">
    <source>
        <dbReference type="EMBL" id="SIR49002.1"/>
    </source>
</evidence>
<reference evidence="3 4" key="1">
    <citation type="submission" date="2017-01" db="EMBL/GenBank/DDBJ databases">
        <authorList>
            <person name="Varghese N."/>
            <person name="Submissions S."/>
        </authorList>
    </citation>
    <scope>NUCLEOTIDE SEQUENCE [LARGE SCALE GENOMIC DNA]</scope>
    <source>
        <strain evidence="3 4">ATCC 35905</strain>
    </source>
</reference>
<evidence type="ECO:0000256" key="1">
    <source>
        <dbReference type="PIRSR" id="PIRSR613078-1"/>
    </source>
</evidence>
<gene>
    <name evidence="3" type="ORF">SAMN05421828_1396</name>
</gene>
<keyword evidence="4" id="KW-1185">Reference proteome</keyword>
<organism evidence="3 4">
    <name type="scientific">Acidiphilium rubrum</name>
    <dbReference type="NCBI Taxonomy" id="526"/>
    <lineage>
        <taxon>Bacteria</taxon>
        <taxon>Pseudomonadati</taxon>
        <taxon>Pseudomonadota</taxon>
        <taxon>Alphaproteobacteria</taxon>
        <taxon>Acetobacterales</taxon>
        <taxon>Acidocellaceae</taxon>
        <taxon>Acidiphilium</taxon>
    </lineage>
</organism>
<dbReference type="AlphaFoldDB" id="A0A8G2CNS4"/>
<dbReference type="GO" id="GO:0016791">
    <property type="term" value="F:phosphatase activity"/>
    <property type="evidence" value="ECO:0007669"/>
    <property type="project" value="TreeGrafter"/>
</dbReference>
<dbReference type="RefSeq" id="WP_051657622.1">
    <property type="nucleotide sequence ID" value="NZ_FTNE01000039.1"/>
</dbReference>
<dbReference type="Gene3D" id="3.40.50.1240">
    <property type="entry name" value="Phosphoglycerate mutase-like"/>
    <property type="match status" value="1"/>
</dbReference>
<comment type="caution">
    <text evidence="3">The sequence shown here is derived from an EMBL/GenBank/DDBJ whole genome shotgun (WGS) entry which is preliminary data.</text>
</comment>
<dbReference type="PANTHER" id="PTHR48100">
    <property type="entry name" value="BROAD-SPECIFICITY PHOSPHATASE YOR283W-RELATED"/>
    <property type="match status" value="1"/>
</dbReference>
<sequence length="207" mass="22107">MTDIAPPILLARHGETAWTRAGRYQGQSDPALSPAGVAESERLAATLRGGAIAAIMCSPLLRARQTAGVIAGVLGLPAPQIDPDLIEIAYGDWEGLTQADVKCRWPALLRAWKHAPETVMFPGGETLGALRMRVRRCLGTYSLPASSGAVLLVTHSAWIRIAVIEAQGLPLASFRHVPVATGSVQPLFFHTARALAQRTETVSCRSR</sequence>
<dbReference type="InterPro" id="IPR013078">
    <property type="entry name" value="His_Pase_superF_clade-1"/>
</dbReference>
<dbReference type="OrthoDB" id="9783269at2"/>
<feature type="binding site" evidence="2">
    <location>
        <position position="62"/>
    </location>
    <ligand>
        <name>substrate</name>
    </ligand>
</feature>
<dbReference type="SUPFAM" id="SSF53254">
    <property type="entry name" value="Phosphoglycerate mutase-like"/>
    <property type="match status" value="1"/>
</dbReference>
<dbReference type="EMBL" id="FTNE01000039">
    <property type="protein sequence ID" value="SIR49002.1"/>
    <property type="molecule type" value="Genomic_DNA"/>
</dbReference>
<dbReference type="InterPro" id="IPR029033">
    <property type="entry name" value="His_PPase_superfam"/>
</dbReference>
<evidence type="ECO:0000256" key="2">
    <source>
        <dbReference type="PIRSR" id="PIRSR613078-2"/>
    </source>
</evidence>
<dbReference type="SMART" id="SM00855">
    <property type="entry name" value="PGAM"/>
    <property type="match status" value="1"/>
</dbReference>
<dbReference type="Pfam" id="PF00300">
    <property type="entry name" value="His_Phos_1"/>
    <property type="match status" value="1"/>
</dbReference>